<evidence type="ECO:0000256" key="2">
    <source>
        <dbReference type="ARBA" id="ARBA00006994"/>
    </source>
</evidence>
<dbReference type="Gramene" id="EME25927">
    <property type="protein sequence ID" value="EME25927"/>
    <property type="gene ID" value="Gasu_64160"/>
</dbReference>
<dbReference type="Pfam" id="PF03159">
    <property type="entry name" value="XRN_N"/>
    <property type="match status" value="1"/>
</dbReference>
<organism evidence="16 17">
    <name type="scientific">Galdieria sulphuraria</name>
    <name type="common">Red alga</name>
    <dbReference type="NCBI Taxonomy" id="130081"/>
    <lineage>
        <taxon>Eukaryota</taxon>
        <taxon>Rhodophyta</taxon>
        <taxon>Bangiophyceae</taxon>
        <taxon>Galdieriales</taxon>
        <taxon>Galdieriaceae</taxon>
        <taxon>Galdieria</taxon>
    </lineage>
</organism>
<comment type="function">
    <text evidence="12">Possesses 5'-&gt;3' exoribonuclease activity. May promote termination of transcription by RNA polymerase II.</text>
</comment>
<dbReference type="KEGG" id="gsl:Gasu_64160"/>
<dbReference type="Proteomes" id="UP000030680">
    <property type="component" value="Unassembled WGS sequence"/>
</dbReference>
<keyword evidence="7 12" id="KW-0378">Hydrolase</keyword>
<reference evidence="17" key="1">
    <citation type="journal article" date="2013" name="Science">
        <title>Gene transfer from bacteria and archaea facilitated evolution of an extremophilic eukaryote.</title>
        <authorList>
            <person name="Schonknecht G."/>
            <person name="Chen W.H."/>
            <person name="Ternes C.M."/>
            <person name="Barbier G.G."/>
            <person name="Shrestha R.P."/>
            <person name="Stanke M."/>
            <person name="Brautigam A."/>
            <person name="Baker B.J."/>
            <person name="Banfield J.F."/>
            <person name="Garavito R.M."/>
            <person name="Carr K."/>
            <person name="Wilkerson C."/>
            <person name="Rensing S.A."/>
            <person name="Gagneul D."/>
            <person name="Dickenson N.E."/>
            <person name="Oesterhelt C."/>
            <person name="Lercher M.J."/>
            <person name="Weber A.P."/>
        </authorList>
    </citation>
    <scope>NUCLEOTIDE SEQUENCE [LARGE SCALE GENOMIC DNA]</scope>
    <source>
        <strain evidence="17">074W</strain>
    </source>
</reference>
<comment type="similarity">
    <text evidence="2 12">Belongs to the 5'-3' exonuclease family. XRN2/RAT1 subfamily.</text>
</comment>
<proteinExistence type="inferred from homology"/>
<feature type="region of interest" description="Disordered" evidence="13">
    <location>
        <begin position="262"/>
        <end position="281"/>
    </location>
</feature>
<feature type="compositionally biased region" description="Basic and acidic residues" evidence="13">
    <location>
        <begin position="266"/>
        <end position="281"/>
    </location>
</feature>
<evidence type="ECO:0000259" key="14">
    <source>
        <dbReference type="Pfam" id="PF03159"/>
    </source>
</evidence>
<keyword evidence="4" id="KW-0698">rRNA processing</keyword>
<dbReference type="OrthoDB" id="372487at2759"/>
<keyword evidence="17" id="KW-1185">Reference proteome</keyword>
<dbReference type="InterPro" id="IPR017151">
    <property type="entry name" value="Xrn2/3/4"/>
</dbReference>
<dbReference type="GO" id="GO:0004534">
    <property type="term" value="F:5'-3' RNA exonuclease activity"/>
    <property type="evidence" value="ECO:0007669"/>
    <property type="project" value="UniProtKB-UniRule"/>
</dbReference>
<evidence type="ECO:0000259" key="15">
    <source>
        <dbReference type="Pfam" id="PF17846"/>
    </source>
</evidence>
<dbReference type="PANTHER" id="PTHR12341">
    <property type="entry name" value="5'-&gt;3' EXORIBONUCLEASE"/>
    <property type="match status" value="1"/>
</dbReference>
<dbReference type="EMBL" id="KB454714">
    <property type="protein sequence ID" value="EME25927.1"/>
    <property type="molecule type" value="Genomic_DNA"/>
</dbReference>
<sequence length="645" mass="75846">MGVPAFFRWLSLKYPKVLCDVIELVGPYDQQQGDFVSIDPTEPNPNGREFDNLYLDMNGIIHPCTHPENRPPPTTEEEMFEEIFRYIDRLVYMIRPRKLVYLAVDGVAPRAKINQQRSRRFRAAKEAEEKQKELLRVRDEWKKKGLRVPEYDPNRKPFDSNVITPGTPFMTNLSVALKQFIADRVAHDPAYNKISVIYSDSSVPGEGEHKIAEFIRTQRAQEGYDPNTSHVLYGLDADLIMLALATHELNFYVLRERVFPSPQQSEQKRQPQEAQDSKIQDSSDIQNAAAIGARNSFQLLSIDILRECLEAEFMEPLEIGFEMESSSRHQRLEFDLERVIDDFVFLCFFVGNDFLPHLPSLDIREGAIDYLIELYKKLVPRFGYLSDDKGEIHFGRVRLFLNELATTEDYIFQKRKLEEEKKQKQQAERATENKQSEVQNDRTKLSRTREDYENRKAEDDANLKETRDSLNFAVAESLKKRLKTQDSSEQASSNKQMDVANMEQSTSEQIVLNDVDVEEEEEEEEEELSQVEYMLELSDQQVKEQFEKELKERLYKKRVVDSVEDVVRLGEQGWKERYYEKKFHWSPQSETSQRKREELAYKYFEGLLWVMRYYYRGCVSWTWYFPYHYAPFASDLAACPFEADR</sequence>
<evidence type="ECO:0000256" key="10">
    <source>
        <dbReference type="ARBA" id="ARBA00023163"/>
    </source>
</evidence>
<dbReference type="GO" id="GO:0000956">
    <property type="term" value="P:nuclear-transcribed mRNA catabolic process"/>
    <property type="evidence" value="ECO:0007669"/>
    <property type="project" value="TreeGrafter"/>
</dbReference>
<dbReference type="GO" id="GO:0003723">
    <property type="term" value="F:RNA binding"/>
    <property type="evidence" value="ECO:0007669"/>
    <property type="project" value="TreeGrafter"/>
</dbReference>
<evidence type="ECO:0000256" key="12">
    <source>
        <dbReference type="PIRNR" id="PIRNR037239"/>
    </source>
</evidence>
<evidence type="ECO:0000256" key="13">
    <source>
        <dbReference type="SAM" id="MobiDB-lite"/>
    </source>
</evidence>
<evidence type="ECO:0000256" key="8">
    <source>
        <dbReference type="ARBA" id="ARBA00022839"/>
    </source>
</evidence>
<accession>M2X7X0</accession>
<evidence type="ECO:0000313" key="16">
    <source>
        <dbReference type="EMBL" id="EME25927.1"/>
    </source>
</evidence>
<dbReference type="AlphaFoldDB" id="M2X7X0"/>
<dbReference type="PIRSF" id="PIRSF037239">
    <property type="entry name" value="Exonuclease_Xrn2"/>
    <property type="match status" value="1"/>
</dbReference>
<dbReference type="InterPro" id="IPR041412">
    <property type="entry name" value="Xrn1_helical"/>
</dbReference>
<keyword evidence="11" id="KW-0539">Nucleus</keyword>
<dbReference type="InterPro" id="IPR004859">
    <property type="entry name" value="Xrn1_N"/>
</dbReference>
<dbReference type="GO" id="GO:0006364">
    <property type="term" value="P:rRNA processing"/>
    <property type="evidence" value="ECO:0007669"/>
    <property type="project" value="UniProtKB-KW"/>
</dbReference>
<dbReference type="STRING" id="130081.M2X7X0"/>
<dbReference type="GeneID" id="17084919"/>
<dbReference type="CDD" id="cd18673">
    <property type="entry name" value="PIN_XRN1-2-like"/>
    <property type="match status" value="1"/>
</dbReference>
<dbReference type="PANTHER" id="PTHR12341:SF41">
    <property type="entry name" value="5'-3' EXORIBONUCLEASE 2"/>
    <property type="match status" value="1"/>
</dbReference>
<evidence type="ECO:0000256" key="11">
    <source>
        <dbReference type="ARBA" id="ARBA00023242"/>
    </source>
</evidence>
<dbReference type="OMA" id="ASHECAI"/>
<name>M2X7X0_GALSU</name>
<gene>
    <name evidence="16" type="ORF">Gasu_64160</name>
</gene>
<comment type="subcellular location">
    <subcellularLocation>
        <location evidence="1">Nucleus</location>
    </subcellularLocation>
</comment>
<evidence type="ECO:0000256" key="4">
    <source>
        <dbReference type="ARBA" id="ARBA00022552"/>
    </source>
</evidence>
<feature type="compositionally biased region" description="Polar residues" evidence="13">
    <location>
        <begin position="487"/>
        <end position="506"/>
    </location>
</feature>
<evidence type="ECO:0000256" key="3">
    <source>
        <dbReference type="ARBA" id="ARBA00022472"/>
    </source>
</evidence>
<feature type="region of interest" description="Disordered" evidence="13">
    <location>
        <begin position="481"/>
        <end position="506"/>
    </location>
</feature>
<feature type="region of interest" description="Disordered" evidence="13">
    <location>
        <begin position="422"/>
        <end position="464"/>
    </location>
</feature>
<keyword evidence="6 12" id="KW-0540">Nuclease</keyword>
<feature type="domain" description="Xrn1 N-terminal" evidence="14">
    <location>
        <begin position="1"/>
        <end position="256"/>
    </location>
</feature>
<dbReference type="InterPro" id="IPR027073">
    <property type="entry name" value="5_3_exoribonuclease"/>
</dbReference>
<dbReference type="FunFam" id="3.40.50.12390:FF:000005">
    <property type="entry name" value="5'-3' exoribonuclease 2"/>
    <property type="match status" value="1"/>
</dbReference>
<feature type="domain" description="Xrn1 helical" evidence="15">
    <location>
        <begin position="334"/>
        <end position="495"/>
    </location>
</feature>
<protein>
    <recommendedName>
        <fullName evidence="12">5'-3' exoribonuclease</fullName>
        <ecNumber evidence="12">3.1.13.-</ecNumber>
    </recommendedName>
</protein>
<dbReference type="eggNOG" id="KOG2044">
    <property type="taxonomic scope" value="Eukaryota"/>
</dbReference>
<evidence type="ECO:0000256" key="1">
    <source>
        <dbReference type="ARBA" id="ARBA00004123"/>
    </source>
</evidence>
<keyword evidence="10" id="KW-0804">Transcription</keyword>
<dbReference type="FunFam" id="3.40.50.12390:FF:000003">
    <property type="entry name" value="5'-3' exoribonuclease"/>
    <property type="match status" value="1"/>
</dbReference>
<dbReference type="EC" id="3.1.13.-" evidence="12"/>
<dbReference type="Pfam" id="PF17846">
    <property type="entry name" value="XRN_M"/>
    <property type="match status" value="1"/>
</dbReference>
<dbReference type="GO" id="GO:0006353">
    <property type="term" value="P:DNA-templated transcription termination"/>
    <property type="evidence" value="ECO:0007669"/>
    <property type="project" value="UniProtKB-KW"/>
</dbReference>
<keyword evidence="9" id="KW-0805">Transcription regulation</keyword>
<evidence type="ECO:0000256" key="9">
    <source>
        <dbReference type="ARBA" id="ARBA00023015"/>
    </source>
</evidence>
<dbReference type="Gene3D" id="3.40.50.12390">
    <property type="match status" value="2"/>
</dbReference>
<dbReference type="RefSeq" id="XP_005702447.1">
    <property type="nucleotide sequence ID" value="XM_005702390.1"/>
</dbReference>
<keyword evidence="3" id="KW-0806">Transcription termination</keyword>
<keyword evidence="5 12" id="KW-0507">mRNA processing</keyword>
<evidence type="ECO:0000256" key="6">
    <source>
        <dbReference type="ARBA" id="ARBA00022722"/>
    </source>
</evidence>
<evidence type="ECO:0000313" key="17">
    <source>
        <dbReference type="Proteomes" id="UP000030680"/>
    </source>
</evidence>
<keyword evidence="8 12" id="KW-0269">Exonuclease</keyword>
<evidence type="ECO:0000256" key="7">
    <source>
        <dbReference type="ARBA" id="ARBA00022801"/>
    </source>
</evidence>
<dbReference type="GO" id="GO:0005634">
    <property type="term" value="C:nucleus"/>
    <property type="evidence" value="ECO:0007669"/>
    <property type="project" value="UniProtKB-SubCell"/>
</dbReference>
<dbReference type="GO" id="GO:0006397">
    <property type="term" value="P:mRNA processing"/>
    <property type="evidence" value="ECO:0007669"/>
    <property type="project" value="UniProtKB-UniRule"/>
</dbReference>
<evidence type="ECO:0000256" key="5">
    <source>
        <dbReference type="ARBA" id="ARBA00022664"/>
    </source>
</evidence>